<organism evidence="5 6">
    <name type="scientific">Porphyromonas cangingivalis</name>
    <dbReference type="NCBI Taxonomy" id="36874"/>
    <lineage>
        <taxon>Bacteria</taxon>
        <taxon>Pseudomonadati</taxon>
        <taxon>Bacteroidota</taxon>
        <taxon>Bacteroidia</taxon>
        <taxon>Bacteroidales</taxon>
        <taxon>Porphyromonadaceae</taxon>
        <taxon>Porphyromonas</taxon>
    </lineage>
</organism>
<dbReference type="InterPro" id="IPR015991">
    <property type="entry name" value="TatD/YcfH-like"/>
</dbReference>
<gene>
    <name evidence="5" type="ORF">SAMN02745205_01928</name>
</gene>
<dbReference type="CDD" id="cd01310">
    <property type="entry name" value="TatD_DNAse"/>
    <property type="match status" value="1"/>
</dbReference>
<dbReference type="PANTHER" id="PTHR46124:SF4">
    <property type="entry name" value="HYDROLASE TATD"/>
    <property type="match status" value="1"/>
</dbReference>
<reference evidence="5 6" key="1">
    <citation type="submission" date="2017-02" db="EMBL/GenBank/DDBJ databases">
        <authorList>
            <person name="Peterson S.W."/>
        </authorList>
    </citation>
    <scope>NUCLEOTIDE SEQUENCE [LARGE SCALE GENOMIC DNA]</scope>
    <source>
        <strain evidence="5 6">ATCC 700135</strain>
    </source>
</reference>
<evidence type="ECO:0000256" key="2">
    <source>
        <dbReference type="ARBA" id="ARBA00022723"/>
    </source>
</evidence>
<dbReference type="FunFam" id="3.20.20.140:FF:000005">
    <property type="entry name" value="TatD family hydrolase"/>
    <property type="match status" value="1"/>
</dbReference>
<dbReference type="GO" id="GO:0046872">
    <property type="term" value="F:metal ion binding"/>
    <property type="evidence" value="ECO:0007669"/>
    <property type="project" value="UniProtKB-KW"/>
</dbReference>
<dbReference type="AlphaFoldDB" id="A0A1T4NL77"/>
<feature type="binding site" evidence="4">
    <location>
        <position position="163"/>
    </location>
    <ligand>
        <name>a divalent metal cation</name>
        <dbReference type="ChEBI" id="CHEBI:60240"/>
        <label>2</label>
    </ligand>
</feature>
<evidence type="ECO:0000256" key="4">
    <source>
        <dbReference type="PIRSR" id="PIRSR005902-1"/>
    </source>
</evidence>
<dbReference type="PANTHER" id="PTHR46124">
    <property type="entry name" value="D-AMINOACYL-TRNA DEACYLASE"/>
    <property type="match status" value="1"/>
</dbReference>
<dbReference type="GO" id="GO:0005829">
    <property type="term" value="C:cytosol"/>
    <property type="evidence" value="ECO:0007669"/>
    <property type="project" value="TreeGrafter"/>
</dbReference>
<dbReference type="SUPFAM" id="SSF51556">
    <property type="entry name" value="Metallo-dependent hydrolases"/>
    <property type="match status" value="1"/>
</dbReference>
<dbReference type="GO" id="GO:0004536">
    <property type="term" value="F:DNA nuclease activity"/>
    <property type="evidence" value="ECO:0007669"/>
    <property type="project" value="InterPro"/>
</dbReference>
<dbReference type="Pfam" id="PF01026">
    <property type="entry name" value="TatD_DNase"/>
    <property type="match status" value="1"/>
</dbReference>
<dbReference type="InterPro" id="IPR018228">
    <property type="entry name" value="DNase_TatD-rel_CS"/>
</dbReference>
<protein>
    <submittedName>
        <fullName evidence="5">TatD DNase family protein</fullName>
    </submittedName>
</protein>
<dbReference type="NCBIfam" id="TIGR00010">
    <property type="entry name" value="YchF/TatD family DNA exonuclease"/>
    <property type="match status" value="1"/>
</dbReference>
<evidence type="ECO:0000313" key="5">
    <source>
        <dbReference type="EMBL" id="SJZ79942.1"/>
    </source>
</evidence>
<dbReference type="InterPro" id="IPR032466">
    <property type="entry name" value="Metal_Hydrolase"/>
</dbReference>
<comment type="similarity">
    <text evidence="1">Belongs to the metallo-dependent hydrolases superfamily. TatD-type hydrolase family.</text>
</comment>
<dbReference type="PIRSF" id="PIRSF005902">
    <property type="entry name" value="DNase_TatD"/>
    <property type="match status" value="1"/>
</dbReference>
<accession>A0A1T4NL77</accession>
<sequence length="268" mass="30270">MMERSQTILVDTHSHVFTEEFDEDRDAVIARSVEAGVGAILLPNLDDTSIEALMGLADRHPGVCFPMLGLHPSYVEADYKDRLAKIRIALEQFHDRCVGIGEIGLDYYWSLEYKAEMNDALRTQLSWALEYDLPVSLHARDAIMDTIQAIKDVGADKLRGVFHSFTGTVDELKAVLDLPHFYVGINGVVTFKNNDLKTFLVDNLPPERLIIETDAPYLSPMPKRGKRNEPAHLVHIFEYLTTLYGMSASTMRDKLFASSSNLYNFTVR</sequence>
<evidence type="ECO:0000256" key="3">
    <source>
        <dbReference type="ARBA" id="ARBA00022801"/>
    </source>
</evidence>
<dbReference type="InterPro" id="IPR001130">
    <property type="entry name" value="TatD-like"/>
</dbReference>
<feature type="binding site" evidence="4">
    <location>
        <position position="138"/>
    </location>
    <ligand>
        <name>a divalent metal cation</name>
        <dbReference type="ChEBI" id="CHEBI:60240"/>
        <label>2</label>
    </ligand>
</feature>
<evidence type="ECO:0000256" key="1">
    <source>
        <dbReference type="ARBA" id="ARBA00009275"/>
    </source>
</evidence>
<dbReference type="EMBL" id="FUWL01000023">
    <property type="protein sequence ID" value="SJZ79942.1"/>
    <property type="molecule type" value="Genomic_DNA"/>
</dbReference>
<feature type="binding site" evidence="4">
    <location>
        <position position="102"/>
    </location>
    <ligand>
        <name>a divalent metal cation</name>
        <dbReference type="ChEBI" id="CHEBI:60240"/>
        <label>1</label>
    </ligand>
</feature>
<dbReference type="GO" id="GO:0016788">
    <property type="term" value="F:hydrolase activity, acting on ester bonds"/>
    <property type="evidence" value="ECO:0007669"/>
    <property type="project" value="InterPro"/>
</dbReference>
<dbReference type="Proteomes" id="UP000189956">
    <property type="component" value="Unassembled WGS sequence"/>
</dbReference>
<feature type="binding site" evidence="4">
    <location>
        <position position="13"/>
    </location>
    <ligand>
        <name>a divalent metal cation</name>
        <dbReference type="ChEBI" id="CHEBI:60240"/>
        <label>1</label>
    </ligand>
</feature>
<feature type="binding site" evidence="4">
    <location>
        <position position="15"/>
    </location>
    <ligand>
        <name>a divalent metal cation</name>
        <dbReference type="ChEBI" id="CHEBI:60240"/>
        <label>1</label>
    </ligand>
</feature>
<evidence type="ECO:0000313" key="6">
    <source>
        <dbReference type="Proteomes" id="UP000189956"/>
    </source>
</evidence>
<name>A0A1T4NL77_PORCN</name>
<keyword evidence="3" id="KW-0378">Hydrolase</keyword>
<dbReference type="RefSeq" id="WP_051522814.1">
    <property type="nucleotide sequence ID" value="NZ_FUWL01000023.1"/>
</dbReference>
<dbReference type="PROSITE" id="PS01091">
    <property type="entry name" value="TATD_3"/>
    <property type="match status" value="1"/>
</dbReference>
<proteinExistence type="inferred from homology"/>
<feature type="binding site" evidence="4">
    <location>
        <position position="214"/>
    </location>
    <ligand>
        <name>a divalent metal cation</name>
        <dbReference type="ChEBI" id="CHEBI:60240"/>
        <label>1</label>
    </ligand>
</feature>
<keyword evidence="2 4" id="KW-0479">Metal-binding</keyword>
<dbReference type="Gene3D" id="3.20.20.140">
    <property type="entry name" value="Metal-dependent hydrolases"/>
    <property type="match status" value="1"/>
</dbReference>